<accession>F8AN83</accession>
<dbReference type="OrthoDB" id="114359at2157"/>
<gene>
    <name evidence="1" type="ordered locus">Metok_1033</name>
</gene>
<dbReference type="Gene3D" id="1.10.287.470">
    <property type="entry name" value="Helix hairpin bin"/>
    <property type="match status" value="1"/>
</dbReference>
<dbReference type="InterPro" id="IPR010254">
    <property type="entry name" value="B12-dep_deHydtase_bsu"/>
</dbReference>
<dbReference type="Pfam" id="PF11576">
    <property type="entry name" value="HcgB"/>
    <property type="match status" value="1"/>
</dbReference>
<protein>
    <recommendedName>
        <fullName evidence="3">DUF3236 family protein</fullName>
    </recommendedName>
</protein>
<dbReference type="eggNOG" id="arCOG04863">
    <property type="taxonomic scope" value="Archaea"/>
</dbReference>
<dbReference type="GeneID" id="10773189"/>
<organism evidence="1 2">
    <name type="scientific">Methanothermococcus okinawensis (strain DSM 14208 / JCM 11175 / IH1)</name>
    <dbReference type="NCBI Taxonomy" id="647113"/>
    <lineage>
        <taxon>Archaea</taxon>
        <taxon>Methanobacteriati</taxon>
        <taxon>Methanobacteriota</taxon>
        <taxon>Methanomada group</taxon>
        <taxon>Methanococci</taxon>
        <taxon>Methanococcales</taxon>
        <taxon>Methanococcaceae</taxon>
        <taxon>Methanothermococcus</taxon>
    </lineage>
</organism>
<dbReference type="HOGENOM" id="CLU_1691544_0_0_2"/>
<dbReference type="KEGG" id="mok:Metok_1033"/>
<dbReference type="RefSeq" id="WP_013867187.1">
    <property type="nucleotide sequence ID" value="NC_015636.1"/>
</dbReference>
<sequence>MKIEDSIKRAYEESCHGNRMGDKKEEVELIRQTILNAKNIVIATNNPKKFKVVKDILLEILDKEKNNNISVSKIDLHTEVSDLTRMPVLNKGLIAVDISNADIVIARGRLGVPGSGSMLLIMDNKGRILTGSLSPPSVIHKRNIEDTVKSELIDALKRIGIR</sequence>
<evidence type="ECO:0000313" key="2">
    <source>
        <dbReference type="Proteomes" id="UP000009296"/>
    </source>
</evidence>
<dbReference type="Gene3D" id="3.40.50.10150">
    <property type="entry name" value="B12-dependent dehydatase associated subunit"/>
    <property type="match status" value="1"/>
</dbReference>
<name>F8AN83_METOI</name>
<dbReference type="PIRSF" id="PIRSF005018">
    <property type="entry name" value="UCP005018"/>
    <property type="match status" value="1"/>
</dbReference>
<reference evidence="1" key="1">
    <citation type="submission" date="2011-05" db="EMBL/GenBank/DDBJ databases">
        <title>Complete sequence of chromosome of Methanothermococcus okinawensis IH1.</title>
        <authorList>
            <consortium name="US DOE Joint Genome Institute"/>
            <person name="Lucas S."/>
            <person name="Han J."/>
            <person name="Lapidus A."/>
            <person name="Cheng J.-F."/>
            <person name="Goodwin L."/>
            <person name="Pitluck S."/>
            <person name="Peters L."/>
            <person name="Mikhailova N."/>
            <person name="Held B."/>
            <person name="Han C."/>
            <person name="Tapia R."/>
            <person name="Land M."/>
            <person name="Hauser L."/>
            <person name="Kyrpides N."/>
            <person name="Ivanova N."/>
            <person name="Pagani I."/>
            <person name="Sieprawska-Lupa M."/>
            <person name="Takai K."/>
            <person name="Miyazaki J."/>
            <person name="Whitman W."/>
            <person name="Woyke T."/>
        </authorList>
    </citation>
    <scope>NUCLEOTIDE SEQUENCE</scope>
    <source>
        <strain evidence="1">IH1</strain>
    </source>
</reference>
<dbReference type="STRING" id="647113.Metok_1033"/>
<dbReference type="AlphaFoldDB" id="F8AN83"/>
<evidence type="ECO:0000313" key="1">
    <source>
        <dbReference type="EMBL" id="AEH07003.1"/>
    </source>
</evidence>
<dbReference type="InterPro" id="IPR012019">
    <property type="entry name" value="HcgB"/>
</dbReference>
<dbReference type="Proteomes" id="UP000009296">
    <property type="component" value="Chromosome"/>
</dbReference>
<evidence type="ECO:0008006" key="3">
    <source>
        <dbReference type="Google" id="ProtNLM"/>
    </source>
</evidence>
<proteinExistence type="predicted"/>
<dbReference type="EMBL" id="CP002792">
    <property type="protein sequence ID" value="AEH07003.1"/>
    <property type="molecule type" value="Genomic_DNA"/>
</dbReference>
<keyword evidence="2" id="KW-1185">Reference proteome</keyword>